<dbReference type="PANTHER" id="PTHR48111:SF1">
    <property type="entry name" value="TWO-COMPONENT RESPONSE REGULATOR ORR33"/>
    <property type="match status" value="1"/>
</dbReference>
<evidence type="ECO:0000256" key="1">
    <source>
        <dbReference type="ARBA" id="ARBA00022553"/>
    </source>
</evidence>
<keyword evidence="3" id="KW-0805">Transcription regulation</keyword>
<dbReference type="SUPFAM" id="SSF47384">
    <property type="entry name" value="Homodimeric domain of signal transducing histidine kinase"/>
    <property type="match status" value="1"/>
</dbReference>
<evidence type="ECO:0000256" key="4">
    <source>
        <dbReference type="ARBA" id="ARBA00023125"/>
    </source>
</evidence>
<dbReference type="Pfam" id="PF08447">
    <property type="entry name" value="PAS_3"/>
    <property type="match status" value="1"/>
</dbReference>
<dbReference type="GO" id="GO:0000155">
    <property type="term" value="F:phosphorelay sensor kinase activity"/>
    <property type="evidence" value="ECO:0007669"/>
    <property type="project" value="InterPro"/>
</dbReference>
<dbReference type="InterPro" id="IPR000014">
    <property type="entry name" value="PAS"/>
</dbReference>
<protein>
    <submittedName>
        <fullName evidence="9">PAS domain S-box-containing protein</fullName>
    </submittedName>
</protein>
<dbReference type="InterPro" id="IPR036097">
    <property type="entry name" value="HisK_dim/P_sf"/>
</dbReference>
<name>A0A1M6LZG0_9FLAO</name>
<feature type="modified residue" description="4-aspartylphosphate" evidence="6">
    <location>
        <position position="62"/>
    </location>
</feature>
<dbReference type="InterPro" id="IPR013655">
    <property type="entry name" value="PAS_fold_3"/>
</dbReference>
<dbReference type="OrthoDB" id="9124519at2"/>
<dbReference type="PANTHER" id="PTHR48111">
    <property type="entry name" value="REGULATOR OF RPOS"/>
    <property type="match status" value="1"/>
</dbReference>
<dbReference type="PROSITE" id="PS50110">
    <property type="entry name" value="RESPONSE_REGULATORY"/>
    <property type="match status" value="1"/>
</dbReference>
<evidence type="ECO:0000259" key="8">
    <source>
        <dbReference type="PROSITE" id="PS50112"/>
    </source>
</evidence>
<accession>A0A1M6LZG0</accession>
<dbReference type="GO" id="GO:0005829">
    <property type="term" value="C:cytosol"/>
    <property type="evidence" value="ECO:0007669"/>
    <property type="project" value="TreeGrafter"/>
</dbReference>
<gene>
    <name evidence="9" type="ORF">SAMN04487911_13523</name>
</gene>
<dbReference type="SMART" id="SM00091">
    <property type="entry name" value="PAS"/>
    <property type="match status" value="1"/>
</dbReference>
<dbReference type="GO" id="GO:0006355">
    <property type="term" value="P:regulation of DNA-templated transcription"/>
    <property type="evidence" value="ECO:0007669"/>
    <property type="project" value="TreeGrafter"/>
</dbReference>
<dbReference type="GO" id="GO:0000976">
    <property type="term" value="F:transcription cis-regulatory region binding"/>
    <property type="evidence" value="ECO:0007669"/>
    <property type="project" value="TreeGrafter"/>
</dbReference>
<dbReference type="Pfam" id="PF00072">
    <property type="entry name" value="Response_reg"/>
    <property type="match status" value="1"/>
</dbReference>
<dbReference type="SMART" id="SM00448">
    <property type="entry name" value="REC"/>
    <property type="match status" value="1"/>
</dbReference>
<dbReference type="CDD" id="cd00130">
    <property type="entry name" value="PAS"/>
    <property type="match status" value="1"/>
</dbReference>
<keyword evidence="5" id="KW-0804">Transcription</keyword>
<feature type="domain" description="PAS" evidence="8">
    <location>
        <begin position="140"/>
        <end position="211"/>
    </location>
</feature>
<proteinExistence type="predicted"/>
<dbReference type="SUPFAM" id="SSF55785">
    <property type="entry name" value="PYP-like sensor domain (PAS domain)"/>
    <property type="match status" value="1"/>
</dbReference>
<keyword evidence="2" id="KW-0902">Two-component regulatory system</keyword>
<dbReference type="Gene3D" id="3.30.450.20">
    <property type="entry name" value="PAS domain"/>
    <property type="match status" value="1"/>
</dbReference>
<dbReference type="RefSeq" id="WP_072765743.1">
    <property type="nucleotide sequence ID" value="NZ_FQYX01000035.1"/>
</dbReference>
<dbReference type="NCBIfam" id="TIGR00229">
    <property type="entry name" value="sensory_box"/>
    <property type="match status" value="1"/>
</dbReference>
<dbReference type="InterPro" id="IPR039420">
    <property type="entry name" value="WalR-like"/>
</dbReference>
<dbReference type="InterPro" id="IPR001789">
    <property type="entry name" value="Sig_transdc_resp-reg_receiver"/>
</dbReference>
<keyword evidence="4" id="KW-0238">DNA-binding</keyword>
<dbReference type="SUPFAM" id="SSF52172">
    <property type="entry name" value="CheY-like"/>
    <property type="match status" value="1"/>
</dbReference>
<evidence type="ECO:0000256" key="5">
    <source>
        <dbReference type="ARBA" id="ARBA00023163"/>
    </source>
</evidence>
<dbReference type="STRING" id="558155.SAMN04487911_13523"/>
<dbReference type="Proteomes" id="UP000184231">
    <property type="component" value="Unassembled WGS sequence"/>
</dbReference>
<evidence type="ECO:0000259" key="7">
    <source>
        <dbReference type="PROSITE" id="PS50110"/>
    </source>
</evidence>
<reference evidence="9 10" key="1">
    <citation type="submission" date="2016-11" db="EMBL/GenBank/DDBJ databases">
        <authorList>
            <person name="Jaros S."/>
            <person name="Januszkiewicz K."/>
            <person name="Wedrychowicz H."/>
        </authorList>
    </citation>
    <scope>NUCLEOTIDE SEQUENCE [LARGE SCALE GENOMIC DNA]</scope>
    <source>
        <strain evidence="9 10">CGMCC 1.8863</strain>
    </source>
</reference>
<dbReference type="CDD" id="cd00156">
    <property type="entry name" value="REC"/>
    <property type="match status" value="1"/>
</dbReference>
<dbReference type="EMBL" id="FQYX01000035">
    <property type="protein sequence ID" value="SHJ76687.1"/>
    <property type="molecule type" value="Genomic_DNA"/>
</dbReference>
<keyword evidence="1 6" id="KW-0597">Phosphoprotein</keyword>
<evidence type="ECO:0000256" key="6">
    <source>
        <dbReference type="PROSITE-ProRule" id="PRU00169"/>
    </source>
</evidence>
<evidence type="ECO:0000313" key="10">
    <source>
        <dbReference type="Proteomes" id="UP000184231"/>
    </source>
</evidence>
<dbReference type="Gene3D" id="3.40.50.2300">
    <property type="match status" value="1"/>
</dbReference>
<dbReference type="GO" id="GO:0032993">
    <property type="term" value="C:protein-DNA complex"/>
    <property type="evidence" value="ECO:0007669"/>
    <property type="project" value="TreeGrafter"/>
</dbReference>
<dbReference type="PROSITE" id="PS50112">
    <property type="entry name" value="PAS"/>
    <property type="match status" value="1"/>
</dbReference>
<dbReference type="InterPro" id="IPR035965">
    <property type="entry name" value="PAS-like_dom_sf"/>
</dbReference>
<dbReference type="GO" id="GO:0000156">
    <property type="term" value="F:phosphorelay response regulator activity"/>
    <property type="evidence" value="ECO:0007669"/>
    <property type="project" value="TreeGrafter"/>
</dbReference>
<sequence length="339" mass="39079">MKIDKHPYNILIIEDNLGDYVLIEDYLLEHIHAPNLVHAKKFQEAQNLLLTEERKFDVILMDLSLPDINKETLLEEIKIFSYNTPIIILTGNSDLDFAIKSLSKGVSDYLIKDTINPLVLYKSIVYTLERFRFFTSLKASQQRYMDIFHLSPAPMWVYDVNSLAFLDVNAAAVRHYGYSEAEFLSMTIKDIRPPEDIPILMESINHEKHKARYFQQGSYRHQKKNGEVIDVEITSNAINFNGIPAEIILSTDITEKLLHIKAIEKQNQKLKDIAWTQSHVVRAPVSRLLGMIDLIKEDLPTEEEKELLLEHIYSSALEIDEIIKEIVSKSQSVINVEKG</sequence>
<dbReference type="AlphaFoldDB" id="A0A1M6LZG0"/>
<evidence type="ECO:0000256" key="3">
    <source>
        <dbReference type="ARBA" id="ARBA00023015"/>
    </source>
</evidence>
<keyword evidence="10" id="KW-1185">Reference proteome</keyword>
<organism evidence="9 10">
    <name type="scientific">Arenibacter nanhaiticus</name>
    <dbReference type="NCBI Taxonomy" id="558155"/>
    <lineage>
        <taxon>Bacteria</taxon>
        <taxon>Pseudomonadati</taxon>
        <taxon>Bacteroidota</taxon>
        <taxon>Flavobacteriia</taxon>
        <taxon>Flavobacteriales</taxon>
        <taxon>Flavobacteriaceae</taxon>
        <taxon>Arenibacter</taxon>
    </lineage>
</organism>
<dbReference type="InterPro" id="IPR011006">
    <property type="entry name" value="CheY-like_superfamily"/>
</dbReference>
<evidence type="ECO:0000313" key="9">
    <source>
        <dbReference type="EMBL" id="SHJ76687.1"/>
    </source>
</evidence>
<feature type="domain" description="Response regulatory" evidence="7">
    <location>
        <begin position="9"/>
        <end position="127"/>
    </location>
</feature>
<evidence type="ECO:0000256" key="2">
    <source>
        <dbReference type="ARBA" id="ARBA00023012"/>
    </source>
</evidence>